<name>A0A0F9H062_9ZZZZ</name>
<accession>A0A0F9H062</accession>
<evidence type="ECO:0000313" key="1">
    <source>
        <dbReference type="EMBL" id="KKL68722.1"/>
    </source>
</evidence>
<organism evidence="1">
    <name type="scientific">marine sediment metagenome</name>
    <dbReference type="NCBI Taxonomy" id="412755"/>
    <lineage>
        <taxon>unclassified sequences</taxon>
        <taxon>metagenomes</taxon>
        <taxon>ecological metagenomes</taxon>
    </lineage>
</organism>
<sequence length="67" mass="7826">MKKLFVVCHPEEEWRLTDKANNHWLGVIEDEEGEEIADLTDMAVLDFGLAHKVAEEFVKQYNKTHNL</sequence>
<dbReference type="AlphaFoldDB" id="A0A0F9H062"/>
<dbReference type="EMBL" id="LAZR01026444">
    <property type="protein sequence ID" value="KKL68722.1"/>
    <property type="molecule type" value="Genomic_DNA"/>
</dbReference>
<protein>
    <submittedName>
        <fullName evidence="1">Uncharacterized protein</fullName>
    </submittedName>
</protein>
<comment type="caution">
    <text evidence="1">The sequence shown here is derived from an EMBL/GenBank/DDBJ whole genome shotgun (WGS) entry which is preliminary data.</text>
</comment>
<reference evidence="1" key="1">
    <citation type="journal article" date="2015" name="Nature">
        <title>Complex archaea that bridge the gap between prokaryotes and eukaryotes.</title>
        <authorList>
            <person name="Spang A."/>
            <person name="Saw J.H."/>
            <person name="Jorgensen S.L."/>
            <person name="Zaremba-Niedzwiedzka K."/>
            <person name="Martijn J."/>
            <person name="Lind A.E."/>
            <person name="van Eijk R."/>
            <person name="Schleper C."/>
            <person name="Guy L."/>
            <person name="Ettema T.J."/>
        </authorList>
    </citation>
    <scope>NUCLEOTIDE SEQUENCE</scope>
</reference>
<proteinExistence type="predicted"/>
<gene>
    <name evidence="1" type="ORF">LCGC14_2122100</name>
</gene>